<dbReference type="InterPro" id="IPR011527">
    <property type="entry name" value="ABC1_TM_dom"/>
</dbReference>
<evidence type="ECO:0000313" key="14">
    <source>
        <dbReference type="EMBL" id="GHD30082.1"/>
    </source>
</evidence>
<dbReference type="InterPro" id="IPR003439">
    <property type="entry name" value="ABC_transporter-like_ATP-bd"/>
</dbReference>
<dbReference type="PANTHER" id="PTHR43394:SF1">
    <property type="entry name" value="ATP-BINDING CASSETTE SUB-FAMILY B MEMBER 10, MITOCHONDRIAL"/>
    <property type="match status" value="1"/>
</dbReference>
<dbReference type="Gene3D" id="3.40.50.300">
    <property type="entry name" value="P-loop containing nucleotide triphosphate hydrolases"/>
    <property type="match status" value="1"/>
</dbReference>
<dbReference type="EMBL" id="BMYM01000001">
    <property type="protein sequence ID" value="GHD30082.1"/>
    <property type="molecule type" value="Genomic_DNA"/>
</dbReference>
<gene>
    <name evidence="14" type="primary">msbA</name>
    <name evidence="14" type="ORF">GCM10007053_11470</name>
</gene>
<feature type="transmembrane region" description="Helical" evidence="11">
    <location>
        <begin position="21"/>
        <end position="46"/>
    </location>
</feature>
<keyword evidence="5" id="KW-0547">Nucleotide-binding</keyword>
<keyword evidence="2" id="KW-0813">Transport</keyword>
<comment type="caution">
    <text evidence="14">The sequence shown here is derived from an EMBL/GenBank/DDBJ whole genome shotgun (WGS) entry which is preliminary data.</text>
</comment>
<dbReference type="InterPro" id="IPR017871">
    <property type="entry name" value="ABC_transporter-like_CS"/>
</dbReference>
<reference evidence="14" key="2">
    <citation type="submission" date="2020-09" db="EMBL/GenBank/DDBJ databases">
        <authorList>
            <person name="Sun Q."/>
            <person name="Kim S."/>
        </authorList>
    </citation>
    <scope>NUCLEOTIDE SEQUENCE</scope>
    <source>
        <strain evidence="14">KCTC 23430</strain>
    </source>
</reference>
<proteinExistence type="predicted"/>
<protein>
    <submittedName>
        <fullName evidence="14">Lipid A export ATP-binding/permease protein MsbA</fullName>
    </submittedName>
</protein>
<dbReference type="InterPro" id="IPR036640">
    <property type="entry name" value="ABC1_TM_sf"/>
</dbReference>
<evidence type="ECO:0000256" key="9">
    <source>
        <dbReference type="ARBA" id="ARBA00023055"/>
    </source>
</evidence>
<dbReference type="GO" id="GO:0005886">
    <property type="term" value="C:plasma membrane"/>
    <property type="evidence" value="ECO:0007669"/>
    <property type="project" value="UniProtKB-SubCell"/>
</dbReference>
<dbReference type="SUPFAM" id="SSF90123">
    <property type="entry name" value="ABC transporter transmembrane region"/>
    <property type="match status" value="1"/>
</dbReference>
<keyword evidence="10 11" id="KW-0472">Membrane</keyword>
<keyword evidence="4 11" id="KW-0812">Transmembrane</keyword>
<dbReference type="GO" id="GO:0015421">
    <property type="term" value="F:ABC-type oligopeptide transporter activity"/>
    <property type="evidence" value="ECO:0007669"/>
    <property type="project" value="TreeGrafter"/>
</dbReference>
<feature type="transmembrane region" description="Helical" evidence="11">
    <location>
        <begin position="200"/>
        <end position="217"/>
    </location>
</feature>
<dbReference type="RefSeq" id="WP_189476002.1">
    <property type="nucleotide sequence ID" value="NZ_BMYM01000001.1"/>
</dbReference>
<dbReference type="SMART" id="SM00382">
    <property type="entry name" value="AAA"/>
    <property type="match status" value="1"/>
</dbReference>
<dbReference type="Pfam" id="PF00005">
    <property type="entry name" value="ABC_tran"/>
    <property type="match status" value="1"/>
</dbReference>
<dbReference type="NCBIfam" id="TIGR02203">
    <property type="entry name" value="MsbA_lipidA"/>
    <property type="match status" value="1"/>
</dbReference>
<evidence type="ECO:0000256" key="10">
    <source>
        <dbReference type="ARBA" id="ARBA00023136"/>
    </source>
</evidence>
<evidence type="ECO:0000256" key="4">
    <source>
        <dbReference type="ARBA" id="ARBA00022692"/>
    </source>
</evidence>
<feature type="transmembrane region" description="Helical" evidence="11">
    <location>
        <begin position="176"/>
        <end position="194"/>
    </location>
</feature>
<feature type="domain" description="ABC transporter" evidence="12">
    <location>
        <begin position="373"/>
        <end position="609"/>
    </location>
</feature>
<evidence type="ECO:0000313" key="15">
    <source>
        <dbReference type="Proteomes" id="UP000644693"/>
    </source>
</evidence>
<evidence type="ECO:0000256" key="3">
    <source>
        <dbReference type="ARBA" id="ARBA00022475"/>
    </source>
</evidence>
<dbReference type="PROSITE" id="PS50929">
    <property type="entry name" value="ABC_TM1F"/>
    <property type="match status" value="1"/>
</dbReference>
<dbReference type="InterPro" id="IPR039421">
    <property type="entry name" value="Type_1_exporter"/>
</dbReference>
<feature type="domain" description="ABC transmembrane type-1" evidence="13">
    <location>
        <begin position="37"/>
        <end position="341"/>
    </location>
</feature>
<dbReference type="FunFam" id="3.40.50.300:FF:000140">
    <property type="entry name" value="Lipid A export ATP-binding/permease protein MsbA"/>
    <property type="match status" value="1"/>
</dbReference>
<dbReference type="InterPro" id="IPR003593">
    <property type="entry name" value="AAA+_ATPase"/>
</dbReference>
<keyword evidence="9" id="KW-0445">Lipid transport</keyword>
<evidence type="ECO:0000256" key="2">
    <source>
        <dbReference type="ARBA" id="ARBA00022448"/>
    </source>
</evidence>
<evidence type="ECO:0000256" key="7">
    <source>
        <dbReference type="ARBA" id="ARBA00022967"/>
    </source>
</evidence>
<evidence type="ECO:0000256" key="6">
    <source>
        <dbReference type="ARBA" id="ARBA00022840"/>
    </source>
</evidence>
<dbReference type="PROSITE" id="PS50893">
    <property type="entry name" value="ABC_TRANSPORTER_2"/>
    <property type="match status" value="1"/>
</dbReference>
<dbReference type="InterPro" id="IPR011917">
    <property type="entry name" value="ABC_transpr_lipidA"/>
</dbReference>
<dbReference type="GO" id="GO:0034040">
    <property type="term" value="F:ATPase-coupled lipid transmembrane transporter activity"/>
    <property type="evidence" value="ECO:0007669"/>
    <property type="project" value="InterPro"/>
</dbReference>
<dbReference type="PROSITE" id="PS00211">
    <property type="entry name" value="ABC_TRANSPORTER_1"/>
    <property type="match status" value="1"/>
</dbReference>
<dbReference type="PANTHER" id="PTHR43394">
    <property type="entry name" value="ATP-DEPENDENT PERMEASE MDL1, MITOCHONDRIAL"/>
    <property type="match status" value="1"/>
</dbReference>
<feature type="transmembrane region" description="Helical" evidence="11">
    <location>
        <begin position="275"/>
        <end position="300"/>
    </location>
</feature>
<dbReference type="CDD" id="cd18552">
    <property type="entry name" value="ABC_6TM_MsbA_like"/>
    <property type="match status" value="1"/>
</dbReference>
<evidence type="ECO:0000256" key="5">
    <source>
        <dbReference type="ARBA" id="ARBA00022741"/>
    </source>
</evidence>
<sequence>MAKAPAKSLPPRSGEVSDWKLYGRLLSYIVPYWYIFAFSILGFLVYSLGNVLLADLLQFLLDSINESDSADKGIVASAAYALVDSSGMSALEFARIAVPVAAVSLAFVRAMGFFLGTYFMSHVARNLIHELRCELFNKMLVAPAQYYDKHSNGVLISKITFNVEQVAGAATKALKILVREGLTVIALISYMLYLNWKLSLVFFAVAPFIALVVAVVGKHFRRYSRRIQASMGDVTQVSNETIGAYKEVRLFNGQSHQGERFKRASAYNRAQSLKLAFADALSTPVIQTLLALALAVLVWFSLNPTILAGFSAGSLVAFLTAAGQLGKPIRSLSGIQSEIQRGLAASEDIFAQLDEPAELDEGQLVVPRVQGRLSIQNLVFYYPGAEEPALKDVSLEIGAGETVALVGRSGSGKTTLVQLLARFYPITQGYIYLDDVPIEDYQLNNLRCQLSMVSQDVTLFHDTVFNNVAYAARDRVSEEAVERATEAAFATEFIRDLPDGFQTLLGDEGAGLSGGQRQRLAIARAILKDAPLLILDEATSALDNESEHRIQRALEHVMQDRTTLVIAHRLSTVEKADRIVVMDAGQVVAAGKHEELLAQGGLYAQLYHQSFSD</sequence>
<keyword evidence="7" id="KW-1278">Translocase</keyword>
<evidence type="ECO:0000256" key="8">
    <source>
        <dbReference type="ARBA" id="ARBA00022989"/>
    </source>
</evidence>
<keyword evidence="3" id="KW-1003">Cell membrane</keyword>
<name>A0A918XG01_9GAMM</name>
<dbReference type="AlphaFoldDB" id="A0A918XG01"/>
<reference evidence="14" key="1">
    <citation type="journal article" date="2014" name="Int. J. Syst. Evol. Microbiol.">
        <title>Complete genome sequence of Corynebacterium casei LMG S-19264T (=DSM 44701T), isolated from a smear-ripened cheese.</title>
        <authorList>
            <consortium name="US DOE Joint Genome Institute (JGI-PGF)"/>
            <person name="Walter F."/>
            <person name="Albersmeier A."/>
            <person name="Kalinowski J."/>
            <person name="Ruckert C."/>
        </authorList>
    </citation>
    <scope>NUCLEOTIDE SEQUENCE</scope>
    <source>
        <strain evidence="14">KCTC 23430</strain>
    </source>
</reference>
<keyword evidence="6 14" id="KW-0067">ATP-binding</keyword>
<dbReference type="SUPFAM" id="SSF52540">
    <property type="entry name" value="P-loop containing nucleoside triphosphate hydrolases"/>
    <property type="match status" value="1"/>
</dbReference>
<feature type="transmembrane region" description="Helical" evidence="11">
    <location>
        <begin position="96"/>
        <end position="119"/>
    </location>
</feature>
<evidence type="ECO:0000256" key="11">
    <source>
        <dbReference type="SAM" id="Phobius"/>
    </source>
</evidence>
<organism evidence="14 15">
    <name type="scientific">Parahalioglobus pacificus</name>
    <dbReference type="NCBI Taxonomy" id="930806"/>
    <lineage>
        <taxon>Bacteria</taxon>
        <taxon>Pseudomonadati</taxon>
        <taxon>Pseudomonadota</taxon>
        <taxon>Gammaproteobacteria</taxon>
        <taxon>Cellvibrionales</taxon>
        <taxon>Halieaceae</taxon>
        <taxon>Parahalioglobus</taxon>
    </lineage>
</organism>
<evidence type="ECO:0000259" key="12">
    <source>
        <dbReference type="PROSITE" id="PS50893"/>
    </source>
</evidence>
<dbReference type="GO" id="GO:0005524">
    <property type="term" value="F:ATP binding"/>
    <property type="evidence" value="ECO:0007669"/>
    <property type="project" value="UniProtKB-KW"/>
</dbReference>
<comment type="subcellular location">
    <subcellularLocation>
        <location evidence="1">Cell membrane</location>
        <topology evidence="1">Multi-pass membrane protein</topology>
    </subcellularLocation>
</comment>
<keyword evidence="8 11" id="KW-1133">Transmembrane helix</keyword>
<dbReference type="Gene3D" id="1.20.1560.10">
    <property type="entry name" value="ABC transporter type 1, transmembrane domain"/>
    <property type="match status" value="1"/>
</dbReference>
<dbReference type="Pfam" id="PF00664">
    <property type="entry name" value="ABC_membrane"/>
    <property type="match status" value="1"/>
</dbReference>
<evidence type="ECO:0000256" key="1">
    <source>
        <dbReference type="ARBA" id="ARBA00004651"/>
    </source>
</evidence>
<accession>A0A918XG01</accession>
<dbReference type="Proteomes" id="UP000644693">
    <property type="component" value="Unassembled WGS sequence"/>
</dbReference>
<dbReference type="GO" id="GO:0016887">
    <property type="term" value="F:ATP hydrolysis activity"/>
    <property type="evidence" value="ECO:0007669"/>
    <property type="project" value="InterPro"/>
</dbReference>
<dbReference type="InterPro" id="IPR027417">
    <property type="entry name" value="P-loop_NTPase"/>
</dbReference>
<keyword evidence="15" id="KW-1185">Reference proteome</keyword>
<evidence type="ECO:0000259" key="13">
    <source>
        <dbReference type="PROSITE" id="PS50929"/>
    </source>
</evidence>